<organism evidence="2 3">
    <name type="scientific">Maribacter cobaltidurans</name>
    <dbReference type="NCBI Taxonomy" id="1178778"/>
    <lineage>
        <taxon>Bacteria</taxon>
        <taxon>Pseudomonadati</taxon>
        <taxon>Bacteroidota</taxon>
        <taxon>Flavobacteriia</taxon>
        <taxon>Flavobacteriales</taxon>
        <taxon>Flavobacteriaceae</taxon>
        <taxon>Maribacter</taxon>
    </lineage>
</organism>
<sequence>MTTLIYIIIAILVLVLLLAVIAPKNYDVSRSIKIKSSKDKIWPYLKFLEKQREWSPWAKKDPDMDTKLTGTDGEVGAISYWNGNKEVGEGEQEITGLVEGERAEGKLRFFKPMKSQSDCYLILDESSSENSKVTWGFKGKSSFPFSVMLLFMSMDKMVGKDFEEGLQMLKNKMES</sequence>
<evidence type="ECO:0000313" key="2">
    <source>
        <dbReference type="EMBL" id="MEE1976904.1"/>
    </source>
</evidence>
<dbReference type="Gene3D" id="3.30.530.20">
    <property type="match status" value="1"/>
</dbReference>
<reference evidence="2 3" key="1">
    <citation type="submission" date="2024-01" db="EMBL/GenBank/DDBJ databases">
        <title>Maribacter spp. originated from different algae showed divergent polysaccharides utilization ability.</title>
        <authorList>
            <person name="Wang H."/>
            <person name="Wu Y."/>
        </authorList>
    </citation>
    <scope>NUCLEOTIDE SEQUENCE [LARGE SCALE GENOMIC DNA]</scope>
    <source>
        <strain evidence="2 3">PR1</strain>
    </source>
</reference>
<comment type="caution">
    <text evidence="2">The sequence shown here is derived from an EMBL/GenBank/DDBJ whole genome shotgun (WGS) entry which is preliminary data.</text>
</comment>
<keyword evidence="1" id="KW-0472">Membrane</keyword>
<dbReference type="InterPro" id="IPR023393">
    <property type="entry name" value="START-like_dom_sf"/>
</dbReference>
<dbReference type="SUPFAM" id="SSF55961">
    <property type="entry name" value="Bet v1-like"/>
    <property type="match status" value="1"/>
</dbReference>
<feature type="transmembrane region" description="Helical" evidence="1">
    <location>
        <begin position="6"/>
        <end position="26"/>
    </location>
</feature>
<dbReference type="CDD" id="cd07818">
    <property type="entry name" value="SRPBCC_1"/>
    <property type="match status" value="1"/>
</dbReference>
<evidence type="ECO:0000256" key="1">
    <source>
        <dbReference type="SAM" id="Phobius"/>
    </source>
</evidence>
<accession>A0ABU7IVG6</accession>
<keyword evidence="1" id="KW-0812">Transmembrane</keyword>
<name>A0ABU7IVG6_9FLAO</name>
<keyword evidence="3" id="KW-1185">Reference proteome</keyword>
<gene>
    <name evidence="2" type="ORF">V1I91_12530</name>
</gene>
<evidence type="ECO:0000313" key="3">
    <source>
        <dbReference type="Proteomes" id="UP001356308"/>
    </source>
</evidence>
<protein>
    <submittedName>
        <fullName evidence="2">SRPBCC family protein</fullName>
    </submittedName>
</protein>
<dbReference type="Proteomes" id="UP001356308">
    <property type="component" value="Unassembled WGS sequence"/>
</dbReference>
<keyword evidence="1" id="KW-1133">Transmembrane helix</keyword>
<proteinExistence type="predicted"/>
<dbReference type="RefSeq" id="WP_272651597.1">
    <property type="nucleotide sequence ID" value="NZ_JAZDDG010000005.1"/>
</dbReference>
<dbReference type="EMBL" id="JAZDDG010000005">
    <property type="protein sequence ID" value="MEE1976904.1"/>
    <property type="molecule type" value="Genomic_DNA"/>
</dbReference>